<dbReference type="GO" id="GO:0015212">
    <property type="term" value="F:cytidine transmembrane transporter activity"/>
    <property type="evidence" value="ECO:0007669"/>
    <property type="project" value="TreeGrafter"/>
</dbReference>
<feature type="transmembrane region" description="Helical" evidence="7">
    <location>
        <begin position="290"/>
        <end position="311"/>
    </location>
</feature>
<comment type="caution">
    <text evidence="8">The sequence shown here is derived from an EMBL/GenBank/DDBJ whole genome shotgun (WGS) entry which is preliminary data.</text>
</comment>
<dbReference type="Gene3D" id="1.20.1250.20">
    <property type="entry name" value="MFS general substrate transporter like domains"/>
    <property type="match status" value="2"/>
</dbReference>
<feature type="transmembrane region" description="Helical" evidence="7">
    <location>
        <begin position="65"/>
        <end position="83"/>
    </location>
</feature>
<evidence type="ECO:0000256" key="2">
    <source>
        <dbReference type="ARBA" id="ARBA00022448"/>
    </source>
</evidence>
<dbReference type="PANTHER" id="PTHR23522:SF4">
    <property type="entry name" value="NUCLEOSIDE PERMEASE NUPG-RELATED"/>
    <property type="match status" value="1"/>
</dbReference>
<sequence>MMLLQYWPLGMWLITVVTFIGANTGEGGMFTPGFIGYSAAASALGSLAAPVLVGWLTDRYARSELMLFLLHGAAAGSLAAMLLSSSQTMFFVGMIAYFQVYSPSVTLTNTIALRQLADSGREFPIVRLYGTVGWVAAGVFVGVICRWWTGESIEGTRAPLALAAGSHVVMAFYCLTLPKTPAVIRDAASAEAKGGLHRNRAFVLFLLVSLLAAIPSKFYDFSNVFLNQRGYVGAAATMTLGQITEVLCLLSIPLLHRRMRLKTLFLIGLLGWALRYLLLVAGSYGGPETIASLPVLLAIMLHGPSYVFVYLAGQMYVDRLVHPSNRGAAQGLHSMAMGGVGHLLGAGLTGWAQKEFLTPPGVTPAPYDWQLFWLTPVGIVVVVAILFASLFFERPHSESAAG</sequence>
<keyword evidence="5 7" id="KW-1133">Transmembrane helix</keyword>
<keyword evidence="2" id="KW-0813">Transport</keyword>
<dbReference type="InterPro" id="IPR036259">
    <property type="entry name" value="MFS_trans_sf"/>
</dbReference>
<gene>
    <name evidence="8" type="primary">yegT_2</name>
    <name evidence="8" type="ORF">Pla108_30410</name>
</gene>
<dbReference type="AlphaFoldDB" id="A0A5C6A7Q1"/>
<protein>
    <submittedName>
        <fullName evidence="8">Putative nucleoside transporter YegT</fullName>
    </submittedName>
</protein>
<reference evidence="8 9" key="1">
    <citation type="submission" date="2019-02" db="EMBL/GenBank/DDBJ databases">
        <title>Deep-cultivation of Planctomycetes and their phenomic and genomic characterization uncovers novel biology.</title>
        <authorList>
            <person name="Wiegand S."/>
            <person name="Jogler M."/>
            <person name="Boedeker C."/>
            <person name="Pinto D."/>
            <person name="Vollmers J."/>
            <person name="Rivas-Marin E."/>
            <person name="Kohn T."/>
            <person name="Peeters S.H."/>
            <person name="Heuer A."/>
            <person name="Rast P."/>
            <person name="Oberbeckmann S."/>
            <person name="Bunk B."/>
            <person name="Jeske O."/>
            <person name="Meyerdierks A."/>
            <person name="Storesund J.E."/>
            <person name="Kallscheuer N."/>
            <person name="Luecker S."/>
            <person name="Lage O.M."/>
            <person name="Pohl T."/>
            <person name="Merkel B.J."/>
            <person name="Hornburger P."/>
            <person name="Mueller R.-W."/>
            <person name="Bruemmer F."/>
            <person name="Labrenz M."/>
            <person name="Spormann A.M."/>
            <person name="Op Den Camp H."/>
            <person name="Overmann J."/>
            <person name="Amann R."/>
            <person name="Jetten M.S.M."/>
            <person name="Mascher T."/>
            <person name="Medema M.H."/>
            <person name="Devos D.P."/>
            <person name="Kaster A.-K."/>
            <person name="Ovreas L."/>
            <person name="Rohde M."/>
            <person name="Galperin M.Y."/>
            <person name="Jogler C."/>
        </authorList>
    </citation>
    <scope>NUCLEOTIDE SEQUENCE [LARGE SCALE GENOMIC DNA]</scope>
    <source>
        <strain evidence="8 9">Pla108</strain>
    </source>
</reference>
<proteinExistence type="predicted"/>
<organism evidence="8 9">
    <name type="scientific">Botrimarina colliarenosi</name>
    <dbReference type="NCBI Taxonomy" id="2528001"/>
    <lineage>
        <taxon>Bacteria</taxon>
        <taxon>Pseudomonadati</taxon>
        <taxon>Planctomycetota</taxon>
        <taxon>Planctomycetia</taxon>
        <taxon>Pirellulales</taxon>
        <taxon>Lacipirellulaceae</taxon>
        <taxon>Botrimarina</taxon>
    </lineage>
</organism>
<feature type="transmembrane region" description="Helical" evidence="7">
    <location>
        <begin position="161"/>
        <end position="180"/>
    </location>
</feature>
<feature type="transmembrane region" description="Helical" evidence="7">
    <location>
        <begin position="201"/>
        <end position="219"/>
    </location>
</feature>
<dbReference type="PANTHER" id="PTHR23522">
    <property type="entry name" value="BLL5896 PROTEIN"/>
    <property type="match status" value="1"/>
</dbReference>
<dbReference type="InterPro" id="IPR004740">
    <property type="entry name" value="Nuc_H_symport"/>
</dbReference>
<keyword evidence="3" id="KW-1003">Cell membrane</keyword>
<feature type="transmembrane region" description="Helical" evidence="7">
    <location>
        <begin position="264"/>
        <end position="284"/>
    </location>
</feature>
<keyword evidence="9" id="KW-1185">Reference proteome</keyword>
<accession>A0A5C6A7Q1</accession>
<evidence type="ECO:0000313" key="8">
    <source>
        <dbReference type="EMBL" id="TWT95964.1"/>
    </source>
</evidence>
<name>A0A5C6A7Q1_9BACT</name>
<feature type="transmembrane region" description="Helical" evidence="7">
    <location>
        <begin position="125"/>
        <end position="149"/>
    </location>
</feature>
<evidence type="ECO:0000256" key="4">
    <source>
        <dbReference type="ARBA" id="ARBA00022692"/>
    </source>
</evidence>
<dbReference type="SUPFAM" id="SSF103473">
    <property type="entry name" value="MFS general substrate transporter"/>
    <property type="match status" value="1"/>
</dbReference>
<feature type="transmembrane region" description="Helical" evidence="7">
    <location>
        <begin position="34"/>
        <end position="53"/>
    </location>
</feature>
<feature type="transmembrane region" description="Helical" evidence="7">
    <location>
        <begin position="231"/>
        <end position="252"/>
    </location>
</feature>
<feature type="transmembrane region" description="Helical" evidence="7">
    <location>
        <begin position="371"/>
        <end position="392"/>
    </location>
</feature>
<evidence type="ECO:0000256" key="5">
    <source>
        <dbReference type="ARBA" id="ARBA00022989"/>
    </source>
</evidence>
<dbReference type="Proteomes" id="UP000317421">
    <property type="component" value="Unassembled WGS sequence"/>
</dbReference>
<evidence type="ECO:0000313" key="9">
    <source>
        <dbReference type="Proteomes" id="UP000317421"/>
    </source>
</evidence>
<dbReference type="GO" id="GO:0015213">
    <property type="term" value="F:uridine transmembrane transporter activity"/>
    <property type="evidence" value="ECO:0007669"/>
    <property type="project" value="TreeGrafter"/>
</dbReference>
<evidence type="ECO:0000256" key="3">
    <source>
        <dbReference type="ARBA" id="ARBA00022475"/>
    </source>
</evidence>
<feature type="transmembrane region" description="Helical" evidence="7">
    <location>
        <begin position="89"/>
        <end position="113"/>
    </location>
</feature>
<evidence type="ECO:0000256" key="1">
    <source>
        <dbReference type="ARBA" id="ARBA00004651"/>
    </source>
</evidence>
<comment type="subcellular location">
    <subcellularLocation>
        <location evidence="1">Cell membrane</location>
        <topology evidence="1">Multi-pass membrane protein</topology>
    </subcellularLocation>
</comment>
<keyword evidence="4 7" id="KW-0812">Transmembrane</keyword>
<evidence type="ECO:0000256" key="6">
    <source>
        <dbReference type="ARBA" id="ARBA00023136"/>
    </source>
</evidence>
<dbReference type="EMBL" id="SJPR01000004">
    <property type="protein sequence ID" value="TWT95964.1"/>
    <property type="molecule type" value="Genomic_DNA"/>
</dbReference>
<feature type="transmembrane region" description="Helical" evidence="7">
    <location>
        <begin position="332"/>
        <end position="351"/>
    </location>
</feature>
<evidence type="ECO:0000256" key="7">
    <source>
        <dbReference type="SAM" id="Phobius"/>
    </source>
</evidence>
<keyword evidence="6 7" id="KW-0472">Membrane</keyword>
<dbReference type="Pfam" id="PF03825">
    <property type="entry name" value="Nuc_H_symport"/>
    <property type="match status" value="1"/>
</dbReference>
<dbReference type="GO" id="GO:0005886">
    <property type="term" value="C:plasma membrane"/>
    <property type="evidence" value="ECO:0007669"/>
    <property type="project" value="UniProtKB-SubCell"/>
</dbReference>